<evidence type="ECO:0000256" key="2">
    <source>
        <dbReference type="ARBA" id="ARBA00023125"/>
    </source>
</evidence>
<dbReference type="SUPFAM" id="SSF46785">
    <property type="entry name" value="Winged helix' DNA-binding domain"/>
    <property type="match status" value="1"/>
</dbReference>
<evidence type="ECO:0000313" key="5">
    <source>
        <dbReference type="EMBL" id="MBZ2385949.1"/>
    </source>
</evidence>
<dbReference type="InterPro" id="IPR036390">
    <property type="entry name" value="WH_DNA-bd_sf"/>
</dbReference>
<evidence type="ECO:0000256" key="1">
    <source>
        <dbReference type="ARBA" id="ARBA00023015"/>
    </source>
</evidence>
<dbReference type="InterPro" id="IPR036388">
    <property type="entry name" value="WH-like_DNA-bd_sf"/>
</dbReference>
<evidence type="ECO:0000313" key="6">
    <source>
        <dbReference type="Proteomes" id="UP000734271"/>
    </source>
</evidence>
<keyword evidence="3" id="KW-0804">Transcription</keyword>
<protein>
    <submittedName>
        <fullName evidence="5">MarR family winged helix-turn-helix transcriptional regulator</fullName>
    </submittedName>
</protein>
<sequence length="150" mass="17451">MNFELDPMVSIFSLLRCANGLNRERAKFYGLNDLETIILIHIGHMANPSQKDIAEKLGAPKQTVNNIIKILKEDGLIDLIPDENDKRMRILSLTDKGEKIRDERLKPISQSNKRMYEKLGDEKVREIKDALKLLNDTIREDFMKEDEWKV</sequence>
<dbReference type="PROSITE" id="PS50995">
    <property type="entry name" value="HTH_MARR_2"/>
    <property type="match status" value="1"/>
</dbReference>
<gene>
    <name evidence="5" type="ORF">K8P03_01345</name>
</gene>
<proteinExistence type="predicted"/>
<feature type="domain" description="HTH marR-type" evidence="4">
    <location>
        <begin position="1"/>
        <end position="139"/>
    </location>
</feature>
<accession>A0ABS7SWN7</accession>
<dbReference type="PANTHER" id="PTHR42756:SF1">
    <property type="entry name" value="TRANSCRIPTIONAL REPRESSOR OF EMRAB OPERON"/>
    <property type="match status" value="1"/>
</dbReference>
<comment type="caution">
    <text evidence="5">The sequence shown here is derived from an EMBL/GenBank/DDBJ whole genome shotgun (WGS) entry which is preliminary data.</text>
</comment>
<evidence type="ECO:0000259" key="4">
    <source>
        <dbReference type="PROSITE" id="PS50995"/>
    </source>
</evidence>
<dbReference type="PANTHER" id="PTHR42756">
    <property type="entry name" value="TRANSCRIPTIONAL REGULATOR, MARR"/>
    <property type="match status" value="1"/>
</dbReference>
<dbReference type="EMBL" id="JAIPME010000002">
    <property type="protein sequence ID" value="MBZ2385949.1"/>
    <property type="molecule type" value="Genomic_DNA"/>
</dbReference>
<keyword evidence="1" id="KW-0805">Transcription regulation</keyword>
<dbReference type="RefSeq" id="WP_223417762.1">
    <property type="nucleotide sequence ID" value="NZ_JAIPME010000002.1"/>
</dbReference>
<keyword evidence="2" id="KW-0238">DNA-binding</keyword>
<keyword evidence="6" id="KW-1185">Reference proteome</keyword>
<dbReference type="InterPro" id="IPR000835">
    <property type="entry name" value="HTH_MarR-typ"/>
</dbReference>
<reference evidence="5 6" key="1">
    <citation type="submission" date="2021-08" db="EMBL/GenBank/DDBJ databases">
        <title>FDA dAtabase for Regulatory Grade micrObial Sequences (FDA-ARGOS): Supporting development and validation of Infectious Disease Dx tests.</title>
        <authorList>
            <person name="Sproer C."/>
            <person name="Gronow S."/>
            <person name="Severitt S."/>
            <person name="Schroder I."/>
            <person name="Tallon L."/>
            <person name="Sadzewicz L."/>
            <person name="Zhao X."/>
            <person name="Boylan J."/>
            <person name="Ott S."/>
            <person name="Bowen H."/>
            <person name="Vavikolanu K."/>
            <person name="Hazen T."/>
            <person name="Aluvathingal J."/>
            <person name="Nadendla S."/>
            <person name="Lowell S."/>
            <person name="Myers T."/>
            <person name="Yan Y."/>
            <person name="Sichtig H."/>
        </authorList>
    </citation>
    <scope>NUCLEOTIDE SEQUENCE [LARGE SCALE GENOMIC DNA]</scope>
    <source>
        <strain evidence="5 6">FDAARGOS_1460</strain>
    </source>
</reference>
<dbReference type="Pfam" id="PF12802">
    <property type="entry name" value="MarR_2"/>
    <property type="match status" value="1"/>
</dbReference>
<name>A0ABS7SWN7_9FIRM</name>
<dbReference type="Gene3D" id="1.10.10.10">
    <property type="entry name" value="Winged helix-like DNA-binding domain superfamily/Winged helix DNA-binding domain"/>
    <property type="match status" value="1"/>
</dbReference>
<evidence type="ECO:0000256" key="3">
    <source>
        <dbReference type="ARBA" id="ARBA00023163"/>
    </source>
</evidence>
<dbReference type="SMART" id="SM00347">
    <property type="entry name" value="HTH_MARR"/>
    <property type="match status" value="1"/>
</dbReference>
<organism evidence="5 6">
    <name type="scientific">Anaerococcus murdochii</name>
    <dbReference type="NCBI Taxonomy" id="411577"/>
    <lineage>
        <taxon>Bacteria</taxon>
        <taxon>Bacillati</taxon>
        <taxon>Bacillota</taxon>
        <taxon>Tissierellia</taxon>
        <taxon>Tissierellales</taxon>
        <taxon>Peptoniphilaceae</taxon>
        <taxon>Anaerococcus</taxon>
    </lineage>
</organism>
<dbReference type="Proteomes" id="UP000734271">
    <property type="component" value="Unassembled WGS sequence"/>
</dbReference>